<sequence>MQLSAATPCDRIRSFGLESETTTDDPYLVLRRILIPFPPLVPSDLIPLLLHLPGPAGLANRCQATGTRARVPFSHLRFCRRLSRFSVCDSGQAGRANSRWGQMATLSASQSTETPANSFEPLPATPGLQRNPASILTSFAERRMYVARVAYLGFCIDLQVDGAGSSRQVSRESSSGCTSSKEAKARL</sequence>
<name>A0A2T4BR24_TRILO</name>
<proteinExistence type="predicted"/>
<feature type="region of interest" description="Disordered" evidence="1">
    <location>
        <begin position="167"/>
        <end position="187"/>
    </location>
</feature>
<accession>A0A2T4BR24</accession>
<evidence type="ECO:0000313" key="3">
    <source>
        <dbReference type="Proteomes" id="UP000240760"/>
    </source>
</evidence>
<evidence type="ECO:0000256" key="1">
    <source>
        <dbReference type="SAM" id="MobiDB-lite"/>
    </source>
</evidence>
<dbReference type="AlphaFoldDB" id="A0A2T4BR24"/>
<gene>
    <name evidence="2" type="ORF">M440DRAFT_1140895</name>
</gene>
<protein>
    <submittedName>
        <fullName evidence="2">Uncharacterized protein</fullName>
    </submittedName>
</protein>
<dbReference type="Proteomes" id="UP000240760">
    <property type="component" value="Unassembled WGS sequence"/>
</dbReference>
<organism evidence="2 3">
    <name type="scientific">Trichoderma longibrachiatum ATCC 18648</name>
    <dbReference type="NCBI Taxonomy" id="983965"/>
    <lineage>
        <taxon>Eukaryota</taxon>
        <taxon>Fungi</taxon>
        <taxon>Dikarya</taxon>
        <taxon>Ascomycota</taxon>
        <taxon>Pezizomycotina</taxon>
        <taxon>Sordariomycetes</taxon>
        <taxon>Hypocreomycetidae</taxon>
        <taxon>Hypocreales</taxon>
        <taxon>Hypocreaceae</taxon>
        <taxon>Trichoderma</taxon>
    </lineage>
</organism>
<reference evidence="2 3" key="1">
    <citation type="submission" date="2016-07" db="EMBL/GenBank/DDBJ databases">
        <title>Multiple horizontal gene transfer events from other fungi enriched the ability of initially mycotrophic Trichoderma (Ascomycota) to feed on dead plant biomass.</title>
        <authorList>
            <consortium name="DOE Joint Genome Institute"/>
            <person name="Aerts A."/>
            <person name="Atanasova L."/>
            <person name="Chenthamara K."/>
            <person name="Zhang J."/>
            <person name="Grujic M."/>
            <person name="Henrissat B."/>
            <person name="Kuo A."/>
            <person name="Salamov A."/>
            <person name="Lipzen A."/>
            <person name="Labutti K."/>
            <person name="Barry K."/>
            <person name="Miao Y."/>
            <person name="Rahimi M.J."/>
            <person name="Shen Q."/>
            <person name="Grigoriev I.V."/>
            <person name="Kubicek C.P."/>
            <person name="Druzhinina I.S."/>
        </authorList>
    </citation>
    <scope>NUCLEOTIDE SEQUENCE [LARGE SCALE GENOMIC DNA]</scope>
    <source>
        <strain evidence="2 3">ATCC 18648</strain>
    </source>
</reference>
<dbReference type="EMBL" id="KZ679146">
    <property type="protein sequence ID" value="PTB71744.1"/>
    <property type="molecule type" value="Genomic_DNA"/>
</dbReference>
<keyword evidence="3" id="KW-1185">Reference proteome</keyword>
<evidence type="ECO:0000313" key="2">
    <source>
        <dbReference type="EMBL" id="PTB71744.1"/>
    </source>
</evidence>